<accession>C3ZR51</accession>
<dbReference type="Gene3D" id="3.10.100.10">
    <property type="entry name" value="Mannose-Binding Protein A, subunit A"/>
    <property type="match status" value="2"/>
</dbReference>
<dbReference type="PANTHER" id="PTHR22799:SF6">
    <property type="entry name" value="C-TYPE LECTIN DOMAIN FAMILY 4 MEMBER M-LIKE"/>
    <property type="match status" value="1"/>
</dbReference>
<dbReference type="PROSITE" id="PS50041">
    <property type="entry name" value="C_TYPE_LECTIN_2"/>
    <property type="match status" value="2"/>
</dbReference>
<feature type="domain" description="C-type lectin" evidence="3">
    <location>
        <begin position="134"/>
        <end position="252"/>
    </location>
</feature>
<dbReference type="InterPro" id="IPR016186">
    <property type="entry name" value="C-type_lectin-like/link_sf"/>
</dbReference>
<dbReference type="AlphaFoldDB" id="C3ZR51"/>
<sequence>MYHGICYKAFKTGKTFSDAAAACREDGGTLAMPRHAGTNYFLISLYRKSVSYGGHFWFGLHDQREEGSFEWVDGSALGTYNSWGPGEPSNTGGKEDCVCYYVYWNKWHDYPCDKAFSFICQAFPVSCPEGYAVFHGICYKAFDTFKTFSGAAAACGEDGGTLAMPRDAETNAFLISLYKSVRDRHFWIGLHDRREEGSFEWVDGSALGTYSNWGPGEPNNYMDNQDCVLYAASPKEKWHQYPCDWLLRFICQAVPGMLINDVRRRQAELSPPLYSGSPTIRSKTDQQNVKPGMIVTGQISTLFYEYVKEFVE</sequence>
<dbReference type="eggNOG" id="KOG4297">
    <property type="taxonomic scope" value="Eukaryota"/>
</dbReference>
<dbReference type="InParanoid" id="C3ZR51"/>
<feature type="domain" description="C-type lectin" evidence="3">
    <location>
        <begin position="2"/>
        <end position="121"/>
    </location>
</feature>
<dbReference type="PROSITE" id="PS00615">
    <property type="entry name" value="C_TYPE_LECTIN_1"/>
    <property type="match status" value="1"/>
</dbReference>
<dbReference type="Pfam" id="PF00059">
    <property type="entry name" value="Lectin_C"/>
    <property type="match status" value="2"/>
</dbReference>
<dbReference type="InterPro" id="IPR016187">
    <property type="entry name" value="CTDL_fold"/>
</dbReference>
<dbReference type="GO" id="GO:0030246">
    <property type="term" value="F:carbohydrate binding"/>
    <property type="evidence" value="ECO:0007669"/>
    <property type="project" value="UniProtKB-KW"/>
</dbReference>
<evidence type="ECO:0000259" key="3">
    <source>
        <dbReference type="PROSITE" id="PS50041"/>
    </source>
</evidence>
<keyword evidence="1" id="KW-0430">Lectin</keyword>
<evidence type="ECO:0000256" key="1">
    <source>
        <dbReference type="ARBA" id="ARBA00022734"/>
    </source>
</evidence>
<dbReference type="EMBL" id="GG666664">
    <property type="protein sequence ID" value="EEN44924.1"/>
    <property type="molecule type" value="Genomic_DNA"/>
</dbReference>
<dbReference type="CDD" id="cd00037">
    <property type="entry name" value="CLECT"/>
    <property type="match status" value="2"/>
</dbReference>
<dbReference type="FunFam" id="3.10.100.10:FF:000103">
    <property type="entry name" value="Uncharacterized protein"/>
    <property type="match status" value="2"/>
</dbReference>
<dbReference type="SMART" id="SM00034">
    <property type="entry name" value="CLECT"/>
    <property type="match status" value="2"/>
</dbReference>
<protein>
    <recommendedName>
        <fullName evidence="3">C-type lectin domain-containing protein</fullName>
    </recommendedName>
</protein>
<dbReference type="InterPro" id="IPR001304">
    <property type="entry name" value="C-type_lectin-like"/>
</dbReference>
<gene>
    <name evidence="4" type="ORF">BRAFLDRAFT_89101</name>
</gene>
<organism>
    <name type="scientific">Branchiostoma floridae</name>
    <name type="common">Florida lancelet</name>
    <name type="synonym">Amphioxus</name>
    <dbReference type="NCBI Taxonomy" id="7739"/>
    <lineage>
        <taxon>Eukaryota</taxon>
        <taxon>Metazoa</taxon>
        <taxon>Chordata</taxon>
        <taxon>Cephalochordata</taxon>
        <taxon>Leptocardii</taxon>
        <taxon>Amphioxiformes</taxon>
        <taxon>Branchiostomatidae</taxon>
        <taxon>Branchiostoma</taxon>
    </lineage>
</organism>
<dbReference type="InterPro" id="IPR018378">
    <property type="entry name" value="C-type_lectin_CS"/>
</dbReference>
<keyword evidence="2" id="KW-1015">Disulfide bond</keyword>
<dbReference type="InterPro" id="IPR051663">
    <property type="entry name" value="CLec_Tetranectin-domain"/>
</dbReference>
<name>C3ZR51_BRAFL</name>
<proteinExistence type="predicted"/>
<evidence type="ECO:0000313" key="4">
    <source>
        <dbReference type="EMBL" id="EEN44924.1"/>
    </source>
</evidence>
<evidence type="ECO:0000256" key="2">
    <source>
        <dbReference type="ARBA" id="ARBA00023157"/>
    </source>
</evidence>
<dbReference type="PANTHER" id="PTHR22799">
    <property type="entry name" value="TETRANECTIN-RELATED"/>
    <property type="match status" value="1"/>
</dbReference>
<dbReference type="SUPFAM" id="SSF56436">
    <property type="entry name" value="C-type lectin-like"/>
    <property type="match status" value="2"/>
</dbReference>
<reference evidence="4" key="1">
    <citation type="journal article" date="2008" name="Nature">
        <title>The amphioxus genome and the evolution of the chordate karyotype.</title>
        <authorList>
            <consortium name="US DOE Joint Genome Institute (JGI-PGF)"/>
            <person name="Putnam N.H."/>
            <person name="Butts T."/>
            <person name="Ferrier D.E.K."/>
            <person name="Furlong R.F."/>
            <person name="Hellsten U."/>
            <person name="Kawashima T."/>
            <person name="Robinson-Rechavi M."/>
            <person name="Shoguchi E."/>
            <person name="Terry A."/>
            <person name="Yu J.-K."/>
            <person name="Benito-Gutierrez E.L."/>
            <person name="Dubchak I."/>
            <person name="Garcia-Fernandez J."/>
            <person name="Gibson-Brown J.J."/>
            <person name="Grigoriev I.V."/>
            <person name="Horton A.C."/>
            <person name="de Jong P.J."/>
            <person name="Jurka J."/>
            <person name="Kapitonov V.V."/>
            <person name="Kohara Y."/>
            <person name="Kuroki Y."/>
            <person name="Lindquist E."/>
            <person name="Lucas S."/>
            <person name="Osoegawa K."/>
            <person name="Pennacchio L.A."/>
            <person name="Salamov A.A."/>
            <person name="Satou Y."/>
            <person name="Sauka-Spengler T."/>
            <person name="Schmutz J."/>
            <person name="Shin-I T."/>
            <person name="Toyoda A."/>
            <person name="Bronner-Fraser M."/>
            <person name="Fujiyama A."/>
            <person name="Holland L.Z."/>
            <person name="Holland P.W.H."/>
            <person name="Satoh N."/>
            <person name="Rokhsar D.S."/>
        </authorList>
    </citation>
    <scope>NUCLEOTIDE SEQUENCE [LARGE SCALE GENOMIC DNA]</scope>
    <source>
        <strain evidence="4">S238N-H82</strain>
        <tissue evidence="4">Testes</tissue>
    </source>
</reference>